<dbReference type="Proteomes" id="UP000250140">
    <property type="component" value="Unassembled WGS sequence"/>
</dbReference>
<evidence type="ECO:0000259" key="4">
    <source>
        <dbReference type="PROSITE" id="PS50249"/>
    </source>
</evidence>
<proteinExistence type="inferred from homology"/>
<name>A0A8E2EVQ1_9PEZI</name>
<feature type="domain" description="MPN" evidence="4">
    <location>
        <begin position="22"/>
        <end position="166"/>
    </location>
</feature>
<dbReference type="AlphaFoldDB" id="A0A8E2EVQ1"/>
<dbReference type="InterPro" id="IPR033859">
    <property type="entry name" value="MPN_CSN6"/>
</dbReference>
<evidence type="ECO:0000256" key="3">
    <source>
        <dbReference type="SAM" id="MobiDB-lite"/>
    </source>
</evidence>
<dbReference type="PROSITE" id="PS50249">
    <property type="entry name" value="MPN"/>
    <property type="match status" value="1"/>
</dbReference>
<keyword evidence="2" id="KW-0963">Cytoplasm</keyword>
<keyword evidence="2" id="KW-0539">Nucleus</keyword>
<dbReference type="EMBL" id="KV750353">
    <property type="protein sequence ID" value="OCL05188.1"/>
    <property type="molecule type" value="Genomic_DNA"/>
</dbReference>
<keyword evidence="2" id="KW-0736">Signalosome</keyword>
<evidence type="ECO:0000256" key="2">
    <source>
        <dbReference type="RuleBase" id="RU367006"/>
    </source>
</evidence>
<organism evidence="5 6">
    <name type="scientific">Glonium stellatum</name>
    <dbReference type="NCBI Taxonomy" id="574774"/>
    <lineage>
        <taxon>Eukaryota</taxon>
        <taxon>Fungi</taxon>
        <taxon>Dikarya</taxon>
        <taxon>Ascomycota</taxon>
        <taxon>Pezizomycotina</taxon>
        <taxon>Dothideomycetes</taxon>
        <taxon>Pleosporomycetidae</taxon>
        <taxon>Gloniales</taxon>
        <taxon>Gloniaceae</taxon>
        <taxon>Glonium</taxon>
    </lineage>
</organism>
<comment type="function">
    <text evidence="2">Component of the COP9 signalosome complex (CSN), a complex involved in various cellular and developmental processes.</text>
</comment>
<gene>
    <name evidence="5" type="ORF">AOQ84DRAFT_366826</name>
</gene>
<dbReference type="PANTHER" id="PTHR10540:SF8">
    <property type="entry name" value="COP9 SIGNALOSOME COMPLEX SUBUNIT 6"/>
    <property type="match status" value="1"/>
</dbReference>
<dbReference type="InterPro" id="IPR037518">
    <property type="entry name" value="MPN"/>
</dbReference>
<dbReference type="GO" id="GO:0008237">
    <property type="term" value="F:metallopeptidase activity"/>
    <property type="evidence" value="ECO:0007669"/>
    <property type="project" value="InterPro"/>
</dbReference>
<protein>
    <recommendedName>
        <fullName evidence="2">COP9 signalosome complex subunit 6</fullName>
    </recommendedName>
</protein>
<evidence type="ECO:0000313" key="6">
    <source>
        <dbReference type="Proteomes" id="UP000250140"/>
    </source>
</evidence>
<dbReference type="CDD" id="cd08063">
    <property type="entry name" value="MPN_CSN6"/>
    <property type="match status" value="1"/>
</dbReference>
<evidence type="ECO:0000313" key="5">
    <source>
        <dbReference type="EMBL" id="OCL05188.1"/>
    </source>
</evidence>
<comment type="subcellular location">
    <subcellularLocation>
        <location evidence="2">Cytoplasm</location>
    </subcellularLocation>
    <subcellularLocation>
        <location evidence="2">Nucleus</location>
    </subcellularLocation>
</comment>
<dbReference type="GO" id="GO:0008180">
    <property type="term" value="C:COP9 signalosome"/>
    <property type="evidence" value="ECO:0007669"/>
    <property type="project" value="UniProtKB-UniRule"/>
</dbReference>
<feature type="compositionally biased region" description="Basic and acidic residues" evidence="3">
    <location>
        <begin position="243"/>
        <end position="262"/>
    </location>
</feature>
<reference evidence="5 6" key="1">
    <citation type="journal article" date="2016" name="Nat. Commun.">
        <title>Ectomycorrhizal ecology is imprinted in the genome of the dominant symbiotic fungus Cenococcum geophilum.</title>
        <authorList>
            <consortium name="DOE Joint Genome Institute"/>
            <person name="Peter M."/>
            <person name="Kohler A."/>
            <person name="Ohm R.A."/>
            <person name="Kuo A."/>
            <person name="Krutzmann J."/>
            <person name="Morin E."/>
            <person name="Arend M."/>
            <person name="Barry K.W."/>
            <person name="Binder M."/>
            <person name="Choi C."/>
            <person name="Clum A."/>
            <person name="Copeland A."/>
            <person name="Grisel N."/>
            <person name="Haridas S."/>
            <person name="Kipfer T."/>
            <person name="LaButti K."/>
            <person name="Lindquist E."/>
            <person name="Lipzen A."/>
            <person name="Maire R."/>
            <person name="Meier B."/>
            <person name="Mihaltcheva S."/>
            <person name="Molinier V."/>
            <person name="Murat C."/>
            <person name="Poggeler S."/>
            <person name="Quandt C.A."/>
            <person name="Sperisen C."/>
            <person name="Tritt A."/>
            <person name="Tisserant E."/>
            <person name="Crous P.W."/>
            <person name="Henrissat B."/>
            <person name="Nehls U."/>
            <person name="Egli S."/>
            <person name="Spatafora J.W."/>
            <person name="Grigoriev I.V."/>
            <person name="Martin F.M."/>
        </authorList>
    </citation>
    <scope>NUCLEOTIDE SEQUENCE [LARGE SCALE GENOMIC DNA]</scope>
    <source>
        <strain evidence="5 6">CBS 207.34</strain>
    </source>
</reference>
<evidence type="ECO:0000256" key="1">
    <source>
        <dbReference type="ARBA" id="ARBA00010893"/>
    </source>
</evidence>
<keyword evidence="6" id="KW-1185">Reference proteome</keyword>
<dbReference type="Gene3D" id="3.40.140.10">
    <property type="entry name" value="Cytidine Deaminase, domain 2"/>
    <property type="match status" value="1"/>
</dbReference>
<feature type="region of interest" description="Disordered" evidence="3">
    <location>
        <begin position="233"/>
        <end position="276"/>
    </location>
</feature>
<accession>A0A8E2EVQ1</accession>
<dbReference type="InterPro" id="IPR000555">
    <property type="entry name" value="JAMM/MPN+_dom"/>
</dbReference>
<dbReference type="PANTHER" id="PTHR10540">
    <property type="entry name" value="EUKARYOTIC TRANSLATION INITIATION FACTOR 3 SUBUNIT F-RELATED"/>
    <property type="match status" value="1"/>
</dbReference>
<dbReference type="Pfam" id="PF01398">
    <property type="entry name" value="JAB"/>
    <property type="match status" value="1"/>
</dbReference>
<comment type="similarity">
    <text evidence="1 2">Belongs to the peptidase M67A family. CSN6 subfamily.</text>
</comment>
<sequence length="276" mass="29099">MAEAPPNPLISTARASDTSPLIQLHPLVLLTISDYITRHTLRQQSGPVAGAILGQQNGHEITMEVAFEAKLTQNEAGQVVLDDTWFQDRLEQFKDVHKSPALDLVGWFTLGPSTGPSEHHLPIHTRLQEVYNESPILLLFHPADAIAEFSAGGKLPLTLYESVFDSGPGMDIDGAGQHWPLKFRELGYTVETGEAEMISVDFVARGGGNATAIDSAKTATTAAATAAGAGAAAASKAGMEAGEESKKGKGKAKETAAGKEEGAIDESAVLTAEDEE</sequence>
<feature type="non-terminal residue" evidence="5">
    <location>
        <position position="1"/>
    </location>
</feature>
<dbReference type="OrthoDB" id="1378at2759"/>
<dbReference type="GO" id="GO:0000338">
    <property type="term" value="P:protein deneddylation"/>
    <property type="evidence" value="ECO:0007669"/>
    <property type="project" value="InterPro"/>
</dbReference>
<dbReference type="GO" id="GO:0005737">
    <property type="term" value="C:cytoplasm"/>
    <property type="evidence" value="ECO:0007669"/>
    <property type="project" value="UniProtKB-SubCell"/>
</dbReference>